<dbReference type="Pfam" id="PF03435">
    <property type="entry name" value="Sacchrp_dh_NADP"/>
    <property type="match status" value="1"/>
</dbReference>
<dbReference type="AlphaFoldDB" id="A0A1E7L9A9"/>
<reference evidence="2 3" key="1">
    <citation type="journal article" date="2016" name="Front. Microbiol.">
        <title>Comparative Genomics Analysis of Streptomyces Species Reveals Their Adaptation to the Marine Environment and Their Diversity at the Genomic Level.</title>
        <authorList>
            <person name="Tian X."/>
            <person name="Zhang Z."/>
            <person name="Yang T."/>
            <person name="Chen M."/>
            <person name="Li J."/>
            <person name="Chen F."/>
            <person name="Yang J."/>
            <person name="Li W."/>
            <person name="Zhang B."/>
            <person name="Zhang Z."/>
            <person name="Wu J."/>
            <person name="Zhang C."/>
            <person name="Long L."/>
            <person name="Xiao J."/>
        </authorList>
    </citation>
    <scope>NUCLEOTIDE SEQUENCE [LARGE SCALE GENOMIC DNA]</scope>
    <source>
        <strain evidence="2 3">SCSIO 10429</strain>
    </source>
</reference>
<dbReference type="Gene3D" id="3.40.50.720">
    <property type="entry name" value="NAD(P)-binding Rossmann-like Domain"/>
    <property type="match status" value="1"/>
</dbReference>
<comment type="caution">
    <text evidence="2">The sequence shown here is derived from an EMBL/GenBank/DDBJ whole genome shotgun (WGS) entry which is preliminary data.</text>
</comment>
<name>A0A1E7L9A9_9ACTN</name>
<feature type="domain" description="Saccharopine dehydrogenase NADP binding" evidence="1">
    <location>
        <begin position="2"/>
        <end position="102"/>
    </location>
</feature>
<dbReference type="SUPFAM" id="SSF51735">
    <property type="entry name" value="NAD(P)-binding Rossmann-fold domains"/>
    <property type="match status" value="1"/>
</dbReference>
<evidence type="ECO:0000313" key="2">
    <source>
        <dbReference type="EMBL" id="OEV12822.1"/>
    </source>
</evidence>
<proteinExistence type="predicted"/>
<dbReference type="PANTHER" id="PTHR43781">
    <property type="entry name" value="SACCHAROPINE DEHYDROGENASE"/>
    <property type="match status" value="1"/>
</dbReference>
<accession>A0A1E7L9A9</accession>
<protein>
    <recommendedName>
        <fullName evidence="1">Saccharopine dehydrogenase NADP binding domain-containing protein</fullName>
    </recommendedName>
</protein>
<dbReference type="PATRIC" id="fig|518642.10.peg.6819"/>
<gene>
    <name evidence="2" type="ORF">AN218_06290</name>
</gene>
<evidence type="ECO:0000313" key="3">
    <source>
        <dbReference type="Proteomes" id="UP000176005"/>
    </source>
</evidence>
<dbReference type="Proteomes" id="UP000176005">
    <property type="component" value="Unassembled WGS sequence"/>
</dbReference>
<dbReference type="InterPro" id="IPR036291">
    <property type="entry name" value="NAD(P)-bd_dom_sf"/>
</dbReference>
<dbReference type="RefSeq" id="WP_070015628.1">
    <property type="nucleotide sequence ID" value="NZ_LJGW01000111.1"/>
</dbReference>
<dbReference type="PANTHER" id="PTHR43781:SF1">
    <property type="entry name" value="SACCHAROPINE DEHYDROGENASE"/>
    <property type="match status" value="1"/>
</dbReference>
<evidence type="ECO:0000259" key="1">
    <source>
        <dbReference type="Pfam" id="PF03435"/>
    </source>
</evidence>
<sequence>MIGILGGYGDVGGYAARLLARWDAGPLRIGGRDAVRAEKFIANDLPATRAEAVAVDIDDAASLTAFVRGCSLVLHCAGPSHLTSQRVTYAALMAGAHLVDSGGGRLPERISTAVGERVALYEAGALPGLTGLLPRWLAARHFDRVEELTSYTAVLDRFTRTGAEDYLDGVLGEESEPLAAWRDGARRSGALTRLPGRQLPYVPRPVVAWPYLDGEGERLARHLSLTRGSWYTAIDGEHLTRALEAAHSLPRADAVAGLRRATALDVAGRTPYLTLLVQLDGTAARQPATRTAVLKAPGISALTGAVTAVAALAVLRGEVARGAHRAEAALGATTAIERLTTEPGVCDLMTHDAAIGELIDTEEGSL</sequence>
<organism evidence="2 3">
    <name type="scientific">Streptomyces nanshensis</name>
    <dbReference type="NCBI Taxonomy" id="518642"/>
    <lineage>
        <taxon>Bacteria</taxon>
        <taxon>Bacillati</taxon>
        <taxon>Actinomycetota</taxon>
        <taxon>Actinomycetes</taxon>
        <taxon>Kitasatosporales</taxon>
        <taxon>Streptomycetaceae</taxon>
        <taxon>Streptomyces</taxon>
    </lineage>
</organism>
<dbReference type="EMBL" id="LJGW01000111">
    <property type="protein sequence ID" value="OEV12822.1"/>
    <property type="molecule type" value="Genomic_DNA"/>
</dbReference>
<dbReference type="InterPro" id="IPR005097">
    <property type="entry name" value="Sacchrp_dh_NADP-bd"/>
</dbReference>
<keyword evidence="3" id="KW-1185">Reference proteome</keyword>